<protein>
    <recommendedName>
        <fullName evidence="2">Sey1/RHD3-like three-helix bundle domain-containing protein</fullName>
    </recommendedName>
</protein>
<gene>
    <name evidence="3" type="ORF">Gorai_008362</name>
</gene>
<dbReference type="EMBL" id="JABEZZ010000010">
    <property type="protein sequence ID" value="MBA0598605.1"/>
    <property type="molecule type" value="Genomic_DNA"/>
</dbReference>
<dbReference type="PANTHER" id="PTHR45923:SF2">
    <property type="entry name" value="PROTEIN SEY1"/>
    <property type="match status" value="1"/>
</dbReference>
<dbReference type="InterPro" id="IPR046758">
    <property type="entry name" value="Sey1/RHD3-like_3HB"/>
</dbReference>
<dbReference type="Proteomes" id="UP000593578">
    <property type="component" value="Unassembled WGS sequence"/>
</dbReference>
<comment type="caution">
    <text evidence="3">The sequence shown here is derived from an EMBL/GenBank/DDBJ whole genome shotgun (WGS) entry which is preliminary data.</text>
</comment>
<dbReference type="GO" id="GO:0003924">
    <property type="term" value="F:GTPase activity"/>
    <property type="evidence" value="ECO:0007669"/>
    <property type="project" value="TreeGrafter"/>
</dbReference>
<evidence type="ECO:0000313" key="4">
    <source>
        <dbReference type="Proteomes" id="UP000593578"/>
    </source>
</evidence>
<feature type="region of interest" description="Disordered" evidence="1">
    <location>
        <begin position="350"/>
        <end position="394"/>
    </location>
</feature>
<dbReference type="GO" id="GO:0005783">
    <property type="term" value="C:endoplasmic reticulum"/>
    <property type="evidence" value="ECO:0007669"/>
    <property type="project" value="TreeGrafter"/>
</dbReference>
<organism evidence="3 4">
    <name type="scientific">Gossypium raimondii</name>
    <name type="common">Peruvian cotton</name>
    <name type="synonym">Gossypium klotzschianum subsp. raimondii</name>
    <dbReference type="NCBI Taxonomy" id="29730"/>
    <lineage>
        <taxon>Eukaryota</taxon>
        <taxon>Viridiplantae</taxon>
        <taxon>Streptophyta</taxon>
        <taxon>Embryophyta</taxon>
        <taxon>Tracheophyta</taxon>
        <taxon>Spermatophyta</taxon>
        <taxon>Magnoliopsida</taxon>
        <taxon>eudicotyledons</taxon>
        <taxon>Gunneridae</taxon>
        <taxon>Pentapetalae</taxon>
        <taxon>rosids</taxon>
        <taxon>malvids</taxon>
        <taxon>Malvales</taxon>
        <taxon>Malvaceae</taxon>
        <taxon>Malvoideae</taxon>
        <taxon>Gossypium</taxon>
    </lineage>
</organism>
<feature type="compositionally biased region" description="Polar residues" evidence="1">
    <location>
        <begin position="371"/>
        <end position="385"/>
    </location>
</feature>
<proteinExistence type="predicted"/>
<feature type="non-terminal residue" evidence="3">
    <location>
        <position position="394"/>
    </location>
</feature>
<name>A0A7J8QAJ6_GOSRA</name>
<dbReference type="GO" id="GO:0016320">
    <property type="term" value="P:endoplasmic reticulum membrane fusion"/>
    <property type="evidence" value="ECO:0007669"/>
    <property type="project" value="TreeGrafter"/>
</dbReference>
<feature type="domain" description="Sey1/RHD3-like three-helix bundle" evidence="2">
    <location>
        <begin position="262"/>
        <end position="346"/>
    </location>
</feature>
<dbReference type="Pfam" id="PF20428">
    <property type="entry name" value="Sey1_3HB"/>
    <property type="match status" value="2"/>
</dbReference>
<evidence type="ECO:0000259" key="2">
    <source>
        <dbReference type="Pfam" id="PF20428"/>
    </source>
</evidence>
<feature type="domain" description="Sey1/RHD3-like three-helix bundle" evidence="2">
    <location>
        <begin position="2"/>
        <end position="261"/>
    </location>
</feature>
<accession>A0A7J8QAJ6</accession>
<reference evidence="3 4" key="1">
    <citation type="journal article" date="2019" name="Genome Biol. Evol.">
        <title>Insights into the evolution of the New World diploid cottons (Gossypium, subgenus Houzingenia) based on genome sequencing.</title>
        <authorList>
            <person name="Grover C.E."/>
            <person name="Arick M.A. 2nd"/>
            <person name="Thrash A."/>
            <person name="Conover J.L."/>
            <person name="Sanders W.S."/>
            <person name="Peterson D.G."/>
            <person name="Frelichowski J.E."/>
            <person name="Scheffler J.A."/>
            <person name="Scheffler B.E."/>
            <person name="Wendel J.F."/>
        </authorList>
    </citation>
    <scope>NUCLEOTIDE SEQUENCE [LARGE SCALE GENOMIC DNA]</scope>
    <source>
        <strain evidence="3">8</strain>
        <tissue evidence="3">Leaf</tissue>
    </source>
</reference>
<dbReference type="AlphaFoldDB" id="A0A7J8QAJ6"/>
<evidence type="ECO:0000256" key="1">
    <source>
        <dbReference type="SAM" id="MobiDB-lite"/>
    </source>
</evidence>
<dbReference type="InterPro" id="IPR008803">
    <property type="entry name" value="RHD3/Sey1"/>
</dbReference>
<evidence type="ECO:0000313" key="3">
    <source>
        <dbReference type="EMBL" id="MBA0598605.1"/>
    </source>
</evidence>
<sequence length="394" mass="43502">RSGTLEKFKEAFEKALNGGEKFSVAARNCTESYMALFDEGYQDAFVELANWDSSKVREKLRRDIDAHVASVQAAKLAELTSSYEVRVKEALYGPVESLFDGANNETWLSIRNLLRCETESAVRGLSSGLSGFDLDENARGKMITTLEDYAKGVIETKAREEAGRVVVRMKDRFSNLFAYDADSMPRVWTGKEDIRFITKTARVECLKLLSVMAAIRLDDTADNIEKILFTALLDPSSSAAAIKSNKAGDPLASSTWDQEANRRSNNWLPPPWAIVALLILGFNEFMTVLRNPLYLGLIFVGYLVIKAAWVQLDIPGQFRYGVLAGLLSISTKLIPTIMNILRKLSEPAPVATTGANNPPRHLTAATKALENGSTRSSTASSGNKTEYSDHNKEQ</sequence>
<dbReference type="PANTHER" id="PTHR45923">
    <property type="entry name" value="PROTEIN SEY1"/>
    <property type="match status" value="1"/>
</dbReference>